<feature type="region of interest" description="Disordered" evidence="6">
    <location>
        <begin position="1"/>
        <end position="21"/>
    </location>
</feature>
<evidence type="ECO:0000256" key="6">
    <source>
        <dbReference type="SAM" id="MobiDB-lite"/>
    </source>
</evidence>
<comment type="similarity">
    <text evidence="2">Belongs to the UPF0057 (PMP3) family.</text>
</comment>
<evidence type="ECO:0000256" key="1">
    <source>
        <dbReference type="ARBA" id="ARBA00004370"/>
    </source>
</evidence>
<evidence type="ECO:0000313" key="8">
    <source>
        <dbReference type="EMBL" id="CTR09638.1"/>
    </source>
</evidence>
<dbReference type="STRING" id="5286.A0A0K3CL03"/>
<dbReference type="Proteomes" id="UP000199069">
    <property type="component" value="Unassembled WGS sequence"/>
</dbReference>
<dbReference type="GO" id="GO:0016020">
    <property type="term" value="C:membrane"/>
    <property type="evidence" value="ECO:0007669"/>
    <property type="project" value="UniProtKB-SubCell"/>
</dbReference>
<dbReference type="PANTHER" id="PTHR21659">
    <property type="entry name" value="HYDROPHOBIC PROTEIN RCI2 LOW TEMPERATURE AND SALT RESPONSIVE PROTEIN LTI6 -RELATED"/>
    <property type="match status" value="1"/>
</dbReference>
<protein>
    <submittedName>
        <fullName evidence="8">BY PROTMAP: gi|472580296|gb|EMS18112.1| phosphatidylserine decarboxylase [Rhodosporidium toruloides NP11] gi|647394254|emb|CDR35482.1| RHTO0S01e00232g1_1 [Rhodosporidium toruloides]</fullName>
    </submittedName>
</protein>
<name>A0A0K3CL03_RHOTO</name>
<feature type="region of interest" description="Disordered" evidence="6">
    <location>
        <begin position="92"/>
        <end position="116"/>
    </location>
</feature>
<organism evidence="8 9">
    <name type="scientific">Rhodotorula toruloides</name>
    <name type="common">Yeast</name>
    <name type="synonym">Rhodosporidium toruloides</name>
    <dbReference type="NCBI Taxonomy" id="5286"/>
    <lineage>
        <taxon>Eukaryota</taxon>
        <taxon>Fungi</taxon>
        <taxon>Dikarya</taxon>
        <taxon>Basidiomycota</taxon>
        <taxon>Pucciniomycotina</taxon>
        <taxon>Microbotryomycetes</taxon>
        <taxon>Sporidiobolales</taxon>
        <taxon>Sporidiobolaceae</taxon>
        <taxon>Rhodotorula</taxon>
    </lineage>
</organism>
<dbReference type="PROSITE" id="PS51257">
    <property type="entry name" value="PROKAR_LIPOPROTEIN"/>
    <property type="match status" value="1"/>
</dbReference>
<evidence type="ECO:0000313" key="9">
    <source>
        <dbReference type="Proteomes" id="UP000199069"/>
    </source>
</evidence>
<keyword evidence="9" id="KW-1185">Reference proteome</keyword>
<evidence type="ECO:0000256" key="7">
    <source>
        <dbReference type="SAM" id="Phobius"/>
    </source>
</evidence>
<evidence type="ECO:0000256" key="5">
    <source>
        <dbReference type="ARBA" id="ARBA00023136"/>
    </source>
</evidence>
<keyword evidence="5 7" id="KW-0472">Membrane</keyword>
<dbReference type="PANTHER" id="PTHR21659:SF40">
    <property type="entry name" value="PHOSPHATIDYLSERINE DECARBOXYLASE"/>
    <property type="match status" value="1"/>
</dbReference>
<reference evidence="8 9" key="1">
    <citation type="submission" date="2015-07" db="EMBL/GenBank/DDBJ databases">
        <authorList>
            <person name="Cajimat M.N.B."/>
            <person name="Milazzo M.L."/>
            <person name="Fulhorst C.F."/>
        </authorList>
    </citation>
    <scope>NUCLEOTIDE SEQUENCE [LARGE SCALE GENOMIC DNA]</scope>
    <source>
        <strain evidence="8">Single colony</strain>
    </source>
</reference>
<keyword evidence="3 7" id="KW-0812">Transmembrane</keyword>
<evidence type="ECO:0000256" key="4">
    <source>
        <dbReference type="ARBA" id="ARBA00022989"/>
    </source>
</evidence>
<dbReference type="EMBL" id="CWKI01000010">
    <property type="protein sequence ID" value="CTR09638.1"/>
    <property type="molecule type" value="Genomic_DNA"/>
</dbReference>
<feature type="transmembrane region" description="Helical" evidence="7">
    <location>
        <begin position="35"/>
        <end position="58"/>
    </location>
</feature>
<evidence type="ECO:0000256" key="2">
    <source>
        <dbReference type="ARBA" id="ARBA00009530"/>
    </source>
</evidence>
<dbReference type="Pfam" id="PF01679">
    <property type="entry name" value="Pmp3"/>
    <property type="match status" value="1"/>
</dbReference>
<dbReference type="AlphaFoldDB" id="A0A0K3CL03"/>
<dbReference type="InterPro" id="IPR000612">
    <property type="entry name" value="PMP3"/>
</dbReference>
<keyword evidence="4 7" id="KW-1133">Transmembrane helix</keyword>
<accession>A0A0K3CL03</accession>
<sequence length="116" mass="12487">MVRTSDNPPASPNHPRRNPLPPAAAALLTGCSCDLLINLLLTLLGYIPGHLHAFYLLYKRIKSEERYGEGNLRYVGNAGWAPIEGAYAPVHPHPHAHPGRAYGAPPPQGTTTYGTA</sequence>
<proteinExistence type="inferred from homology"/>
<gene>
    <name evidence="8" type="primary">FGENESH: predicted gene_10.336</name>
    <name evidence="8" type="ORF">BN2166_0054990</name>
</gene>
<comment type="subcellular location">
    <subcellularLocation>
        <location evidence="1">Membrane</location>
    </subcellularLocation>
</comment>
<evidence type="ECO:0000256" key="3">
    <source>
        <dbReference type="ARBA" id="ARBA00022692"/>
    </source>
</evidence>